<keyword evidence="3" id="KW-1185">Reference proteome</keyword>
<dbReference type="EMBL" id="JAAAPO010000001">
    <property type="protein sequence ID" value="NBC35383.1"/>
    <property type="molecule type" value="Genomic_DNA"/>
</dbReference>
<evidence type="ECO:0000256" key="1">
    <source>
        <dbReference type="SAM" id="Phobius"/>
    </source>
</evidence>
<feature type="transmembrane region" description="Helical" evidence="1">
    <location>
        <begin position="81"/>
        <end position="98"/>
    </location>
</feature>
<gene>
    <name evidence="2" type="ORF">GTZ99_02295</name>
</gene>
<reference evidence="3" key="1">
    <citation type="submission" date="2020-01" db="EMBL/GenBank/DDBJ databases">
        <title>Sphingomonas sp. strain CSW-10.</title>
        <authorList>
            <person name="Chen W.-M."/>
        </authorList>
    </citation>
    <scope>NUCLEOTIDE SEQUENCE [LARGE SCALE GENOMIC DNA]</scope>
    <source>
        <strain evidence="3">FSY-8</strain>
    </source>
</reference>
<comment type="caution">
    <text evidence="2">The sequence shown here is derived from an EMBL/GenBank/DDBJ whole genome shotgun (WGS) entry which is preliminary data.</text>
</comment>
<dbReference type="InterPro" id="IPR010718">
    <property type="entry name" value="DUF1294"/>
</dbReference>
<proteinExistence type="predicted"/>
<evidence type="ECO:0000313" key="3">
    <source>
        <dbReference type="Proteomes" id="UP000753724"/>
    </source>
</evidence>
<dbReference type="Pfam" id="PF06961">
    <property type="entry name" value="DUF1294"/>
    <property type="match status" value="1"/>
</dbReference>
<accession>A0ABW9XA37</accession>
<protein>
    <submittedName>
        <fullName evidence="2">DUF1294 domain-containing protein</fullName>
    </submittedName>
</protein>
<organism evidence="2 3">
    <name type="scientific">Novosphingobium ovatum</name>
    <dbReference type="NCBI Taxonomy" id="1908523"/>
    <lineage>
        <taxon>Bacteria</taxon>
        <taxon>Pseudomonadati</taxon>
        <taxon>Pseudomonadota</taxon>
        <taxon>Alphaproteobacteria</taxon>
        <taxon>Sphingomonadales</taxon>
        <taxon>Sphingomonadaceae</taxon>
        <taxon>Novosphingobium</taxon>
    </lineage>
</organism>
<sequence>MGRSGGARRGDVSQPALYWLVGVNLLTLALFGWDKHCARAKRRRVPEARLLWLSALGGSPAALIARPLFRHKTRKQPFSAWLWVIVVAQAAIAAWGVTRL</sequence>
<dbReference type="Proteomes" id="UP000753724">
    <property type="component" value="Unassembled WGS sequence"/>
</dbReference>
<keyword evidence="1" id="KW-0812">Transmembrane</keyword>
<evidence type="ECO:0000313" key="2">
    <source>
        <dbReference type="EMBL" id="NBC35383.1"/>
    </source>
</evidence>
<keyword evidence="1" id="KW-0472">Membrane</keyword>
<name>A0ABW9XA37_9SPHN</name>
<keyword evidence="1" id="KW-1133">Transmembrane helix</keyword>
<feature type="transmembrane region" description="Helical" evidence="1">
    <location>
        <begin position="16"/>
        <end position="34"/>
    </location>
</feature>